<protein>
    <submittedName>
        <fullName evidence="1">2584_t:CDS:1</fullName>
    </submittedName>
</protein>
<dbReference type="EMBL" id="CAJVPJ010007973">
    <property type="protein sequence ID" value="CAG8678546.1"/>
    <property type="molecule type" value="Genomic_DNA"/>
</dbReference>
<gene>
    <name evidence="1" type="ORF">POCULU_LOCUS11362</name>
</gene>
<reference evidence="1" key="1">
    <citation type="submission" date="2021-06" db="EMBL/GenBank/DDBJ databases">
        <authorList>
            <person name="Kallberg Y."/>
            <person name="Tangrot J."/>
            <person name="Rosling A."/>
        </authorList>
    </citation>
    <scope>NUCLEOTIDE SEQUENCE</scope>
    <source>
        <strain evidence="1">IA702</strain>
    </source>
</reference>
<dbReference type="Proteomes" id="UP000789572">
    <property type="component" value="Unassembled WGS sequence"/>
</dbReference>
<feature type="non-terminal residue" evidence="1">
    <location>
        <position position="1"/>
    </location>
</feature>
<organism evidence="1 2">
    <name type="scientific">Paraglomus occultum</name>
    <dbReference type="NCBI Taxonomy" id="144539"/>
    <lineage>
        <taxon>Eukaryota</taxon>
        <taxon>Fungi</taxon>
        <taxon>Fungi incertae sedis</taxon>
        <taxon>Mucoromycota</taxon>
        <taxon>Glomeromycotina</taxon>
        <taxon>Glomeromycetes</taxon>
        <taxon>Paraglomerales</taxon>
        <taxon>Paraglomeraceae</taxon>
        <taxon>Paraglomus</taxon>
    </lineage>
</organism>
<proteinExistence type="predicted"/>
<dbReference type="OrthoDB" id="2408098at2759"/>
<name>A0A9N9EL08_9GLOM</name>
<comment type="caution">
    <text evidence="1">The sequence shown here is derived from an EMBL/GenBank/DDBJ whole genome shotgun (WGS) entry which is preliminary data.</text>
</comment>
<evidence type="ECO:0000313" key="2">
    <source>
        <dbReference type="Proteomes" id="UP000789572"/>
    </source>
</evidence>
<accession>A0A9N9EL08</accession>
<dbReference type="AlphaFoldDB" id="A0A9N9EL08"/>
<feature type="non-terminal residue" evidence="1">
    <location>
        <position position="56"/>
    </location>
</feature>
<sequence length="56" mass="6036">GRFPGSALLSFPKLLSTKTRITAKSASSFTPAEVKLLRVNFQPASFEDVIPATEDP</sequence>
<keyword evidence="2" id="KW-1185">Reference proteome</keyword>
<evidence type="ECO:0000313" key="1">
    <source>
        <dbReference type="EMBL" id="CAG8678546.1"/>
    </source>
</evidence>